<name>A0ABU0I1F8_9HYPH</name>
<organism evidence="3 4">
    <name type="scientific">Methylobacterium aerolatum</name>
    <dbReference type="NCBI Taxonomy" id="418708"/>
    <lineage>
        <taxon>Bacteria</taxon>
        <taxon>Pseudomonadati</taxon>
        <taxon>Pseudomonadota</taxon>
        <taxon>Alphaproteobacteria</taxon>
        <taxon>Hyphomicrobiales</taxon>
        <taxon>Methylobacteriaceae</taxon>
        <taxon>Methylobacterium</taxon>
    </lineage>
</organism>
<feature type="compositionally biased region" description="Low complexity" evidence="2">
    <location>
        <begin position="55"/>
        <end position="73"/>
    </location>
</feature>
<proteinExistence type="predicted"/>
<evidence type="ECO:0000256" key="2">
    <source>
        <dbReference type="SAM" id="MobiDB-lite"/>
    </source>
</evidence>
<feature type="region of interest" description="Disordered" evidence="2">
    <location>
        <begin position="690"/>
        <end position="714"/>
    </location>
</feature>
<dbReference type="EMBL" id="JAUSVP010000005">
    <property type="protein sequence ID" value="MDQ0447745.1"/>
    <property type="molecule type" value="Genomic_DNA"/>
</dbReference>
<dbReference type="SUPFAM" id="SSF81901">
    <property type="entry name" value="HCP-like"/>
    <property type="match status" value="1"/>
</dbReference>
<dbReference type="Gene3D" id="1.25.40.10">
    <property type="entry name" value="Tetratricopeptide repeat domain"/>
    <property type="match status" value="1"/>
</dbReference>
<dbReference type="PANTHER" id="PTHR11102">
    <property type="entry name" value="SEL-1-LIKE PROTEIN"/>
    <property type="match status" value="1"/>
</dbReference>
<dbReference type="Proteomes" id="UP001231124">
    <property type="component" value="Unassembled WGS sequence"/>
</dbReference>
<evidence type="ECO:0000256" key="1">
    <source>
        <dbReference type="SAM" id="Coils"/>
    </source>
</evidence>
<evidence type="ECO:0000313" key="3">
    <source>
        <dbReference type="EMBL" id="MDQ0447745.1"/>
    </source>
</evidence>
<feature type="region of interest" description="Disordered" evidence="2">
    <location>
        <begin position="722"/>
        <end position="741"/>
    </location>
</feature>
<feature type="coiled-coil region" evidence="1">
    <location>
        <begin position="109"/>
        <end position="187"/>
    </location>
</feature>
<feature type="compositionally biased region" description="Low complexity" evidence="2">
    <location>
        <begin position="870"/>
        <end position="882"/>
    </location>
</feature>
<keyword evidence="4" id="KW-1185">Reference proteome</keyword>
<dbReference type="Pfam" id="PF08238">
    <property type="entry name" value="Sel1"/>
    <property type="match status" value="4"/>
</dbReference>
<keyword evidence="1" id="KW-0175">Coiled coil</keyword>
<sequence>MTRKASSQFDGFDPEVIEAARDVANRAGVPLEAWIASVVPQSNVATVGEGRLFDTSPPRSRSPSPTGRSAAAREIARTAAAETDATLNQGFTAIVDRLDGLGRSIEVERRAEQRRLEEIEARIDRALHEGPAQQVTERLSDIERRVAQLGDQVTTPRPPGKRGKVAAEEMREAVDEIRQRQRELAGQTAPAGTVASLHHNLAQSFGTVAAPRRAIGLPNYVAEELQRECARLSDAVSALPTASEAAALEKAVAALSHEIDAQRADVAGIDLASLATPIETIGTRIERIVAETSTYDDVLADLRHLAGRLDVAAAFDDASVEGTALHTLTKAHAEIQAKAALLAAPERLNRLVPTVQGLRYTVAPTFAVDQDEVRALLDGAEAPEAHIAVDAVCRDIEGAVARIRSLRAEAQAAAEFAAAAAAEAAAASLAAAATPATEFGANDVATLHEMLHNLAEKVDRVGERVGNEGLDALERQVMTLVHKIETPHALDPALTSLERTMADLTQQVEALRAVAPNEESIERATRTAVTETLKSVSFNAGGSGGGDVGLLRDSLADMQARQIASDERLGLKLEGVQSALDRLADRLGSSERAAASTAPSLDERLMASTSVEAARPALRATMPDVGDTPRTDPFVEALLVSSPGEPAPAPAPASVAAPAPPKKAEPAATDADIKTSFIAAARRAAQAAQAELAAEGSADGQSRTRPSVGQADRGEEIKVAVAKSAAVAPTDKASSGDDAWPEKSWLDKAIGAKGVTAKTPVGKGAAGKSAKGAEPKSVTVKTMDSAFDIKITDTKAADARIADVKVAEARTARSGAERNRKPLLLGLAAVVLSLGAIGLRSSGDDPLPQLAAAPESAPQQTAQPEKIQEAQRAAEAPAAPAATDMQKTAGNTAPTDQNAGQAPAAKAPEAPPAPAKVSLPSIAGMSGLAGDLANLPPAYERLKQAALAGEGNAVWELAVRLGDGRGMPRDLALAAKVFERIATAGYAPAQYKLGALYEKGTGLTRDLAQAKLWYGRAAEQGHARAMHNLGVIYAENPGPNGKPDFVSAATWFRQGAEHGVKDSQYNIAVLYARGLGLTQDLVQSYAWFNAAAAQGDDDAGKKRDDVGSKLSAPDLARAKSLAASFKPRKLDPFVNEPLAFPDGSAAMSLMGAPAPSTAGFVQPGRKAI</sequence>
<comment type="caution">
    <text evidence="3">The sequence shown here is derived from an EMBL/GenBank/DDBJ whole genome shotgun (WGS) entry which is preliminary data.</text>
</comment>
<dbReference type="SMART" id="SM00671">
    <property type="entry name" value="SEL1"/>
    <property type="match status" value="4"/>
</dbReference>
<accession>A0ABU0I1F8</accession>
<dbReference type="InterPro" id="IPR050767">
    <property type="entry name" value="Sel1_AlgK"/>
</dbReference>
<feature type="region of interest" description="Disordered" evidence="2">
    <location>
        <begin position="49"/>
        <end position="73"/>
    </location>
</feature>
<feature type="compositionally biased region" description="Polar residues" evidence="2">
    <location>
        <begin position="885"/>
        <end position="900"/>
    </location>
</feature>
<protein>
    <submittedName>
        <fullName evidence="3">Localization factor PodJL</fullName>
    </submittedName>
</protein>
<evidence type="ECO:0000313" key="4">
    <source>
        <dbReference type="Proteomes" id="UP001231124"/>
    </source>
</evidence>
<dbReference type="RefSeq" id="WP_238202931.1">
    <property type="nucleotide sequence ID" value="NZ_BPQE01000011.1"/>
</dbReference>
<dbReference type="InterPro" id="IPR006597">
    <property type="entry name" value="Sel1-like"/>
</dbReference>
<dbReference type="PANTHER" id="PTHR11102:SF160">
    <property type="entry name" value="ERAD-ASSOCIATED E3 UBIQUITIN-PROTEIN LIGASE COMPONENT HRD3"/>
    <property type="match status" value="1"/>
</dbReference>
<feature type="region of interest" description="Disordered" evidence="2">
    <location>
        <begin position="846"/>
        <end position="918"/>
    </location>
</feature>
<feature type="region of interest" description="Disordered" evidence="2">
    <location>
        <begin position="640"/>
        <end position="667"/>
    </location>
</feature>
<gene>
    <name evidence="3" type="ORF">QO012_002245</name>
</gene>
<dbReference type="InterPro" id="IPR011990">
    <property type="entry name" value="TPR-like_helical_dom_sf"/>
</dbReference>
<reference evidence="3 4" key="1">
    <citation type="submission" date="2023-07" db="EMBL/GenBank/DDBJ databases">
        <title>Genomic Encyclopedia of Type Strains, Phase IV (KMG-IV): sequencing the most valuable type-strain genomes for metagenomic binning, comparative biology and taxonomic classification.</title>
        <authorList>
            <person name="Goeker M."/>
        </authorList>
    </citation>
    <scope>NUCLEOTIDE SEQUENCE [LARGE SCALE GENOMIC DNA]</scope>
    <source>
        <strain evidence="3 4">DSM 19013</strain>
    </source>
</reference>